<keyword evidence="6 11" id="KW-0378">Hydrolase</keyword>
<evidence type="ECO:0000256" key="3">
    <source>
        <dbReference type="ARBA" id="ARBA00007931"/>
    </source>
</evidence>
<dbReference type="PROSITE" id="PS50106">
    <property type="entry name" value="PDZ"/>
    <property type="match status" value="1"/>
</dbReference>
<evidence type="ECO:0000256" key="9">
    <source>
        <dbReference type="ARBA" id="ARBA00023049"/>
    </source>
</evidence>
<comment type="caution">
    <text evidence="13">The sequence shown here is derived from an EMBL/GenBank/DDBJ whole genome shotgun (WGS) entry which is preliminary data.</text>
</comment>
<dbReference type="GO" id="GO:0004222">
    <property type="term" value="F:metalloendopeptidase activity"/>
    <property type="evidence" value="ECO:0007669"/>
    <property type="project" value="InterPro"/>
</dbReference>
<keyword evidence="8 11" id="KW-1133">Transmembrane helix</keyword>
<feature type="transmembrane region" description="Helical" evidence="11">
    <location>
        <begin position="111"/>
        <end position="136"/>
    </location>
</feature>
<reference evidence="13 14" key="1">
    <citation type="submission" date="2019-07" db="EMBL/GenBank/DDBJ databases">
        <authorList>
            <person name="Park M."/>
        </authorList>
    </citation>
    <scope>NUCLEOTIDE SEQUENCE [LARGE SCALE GENOMIC DNA]</scope>
    <source>
        <strain evidence="13 14">KCTC32445</strain>
    </source>
</reference>
<sequence>MEVESPNILLTLLAFLILIGTLVVVHELGHYFVGRWFGVKAEKFSIGFGPQIYGRIDKRGTLWRIGALPLGGYVQFAGDMNPASQADESWKSLPDHERNQTFQSKTLWQRALIVFAGPAVNFLLAILIAMAFLLAFGKSVTPPIVDILQPDGPAAVAGIEKGDRILSFNGREIETFDEMANEIVMIPGQRAVLEIERNGQKLVKETEVAVVEEVDRFGNKYRIGRIGIGATEVEVREVGLLEAPWAAVVQTGNILRQQMIGLGQILSGRRPLSELGGPLKIAKVSGEAMSMGILTFISLAALISINLGFINLLPIPMLDGGHLLLYAIEAVRRRPATPQVQEWAFRAGFAMLVGFMIMVTFNDLASFGLFGGG</sequence>
<dbReference type="Pfam" id="PF02163">
    <property type="entry name" value="Peptidase_M50"/>
    <property type="match status" value="1"/>
</dbReference>
<evidence type="ECO:0000313" key="13">
    <source>
        <dbReference type="EMBL" id="TSB04789.1"/>
    </source>
</evidence>
<dbReference type="GO" id="GO:0016020">
    <property type="term" value="C:membrane"/>
    <property type="evidence" value="ECO:0007669"/>
    <property type="project" value="UniProtKB-SubCell"/>
</dbReference>
<dbReference type="InterPro" id="IPR001478">
    <property type="entry name" value="PDZ"/>
</dbReference>
<keyword evidence="14" id="KW-1185">Reference proteome</keyword>
<comment type="similarity">
    <text evidence="3 11">Belongs to the peptidase M50B family.</text>
</comment>
<name>A0A553WJA6_9SPHN</name>
<evidence type="ECO:0000256" key="10">
    <source>
        <dbReference type="ARBA" id="ARBA00023136"/>
    </source>
</evidence>
<evidence type="ECO:0000313" key="14">
    <source>
        <dbReference type="Proteomes" id="UP000320160"/>
    </source>
</evidence>
<dbReference type="OrthoDB" id="9782003at2"/>
<evidence type="ECO:0000256" key="6">
    <source>
        <dbReference type="ARBA" id="ARBA00022801"/>
    </source>
</evidence>
<evidence type="ECO:0000256" key="5">
    <source>
        <dbReference type="ARBA" id="ARBA00022692"/>
    </source>
</evidence>
<feature type="transmembrane region" description="Helical" evidence="11">
    <location>
        <begin position="7"/>
        <end position="26"/>
    </location>
</feature>
<feature type="transmembrane region" description="Helical" evidence="11">
    <location>
        <begin position="343"/>
        <end position="361"/>
    </location>
</feature>
<keyword evidence="5 11" id="KW-0812">Transmembrane</keyword>
<evidence type="ECO:0000256" key="1">
    <source>
        <dbReference type="ARBA" id="ARBA00001947"/>
    </source>
</evidence>
<dbReference type="EMBL" id="VKKU01000001">
    <property type="protein sequence ID" value="TSB04789.1"/>
    <property type="molecule type" value="Genomic_DNA"/>
</dbReference>
<protein>
    <recommendedName>
        <fullName evidence="11">Zinc metalloprotease</fullName>
        <ecNumber evidence="11">3.4.24.-</ecNumber>
    </recommendedName>
</protein>
<dbReference type="GO" id="GO:0006508">
    <property type="term" value="P:proteolysis"/>
    <property type="evidence" value="ECO:0007669"/>
    <property type="project" value="UniProtKB-KW"/>
</dbReference>
<dbReference type="Proteomes" id="UP000320160">
    <property type="component" value="Unassembled WGS sequence"/>
</dbReference>
<dbReference type="EC" id="3.4.24.-" evidence="11"/>
<dbReference type="SMART" id="SM00228">
    <property type="entry name" value="PDZ"/>
    <property type="match status" value="1"/>
</dbReference>
<comment type="subcellular location">
    <subcellularLocation>
        <location evidence="2">Membrane</location>
        <topology evidence="2">Multi-pass membrane protein</topology>
    </subcellularLocation>
</comment>
<dbReference type="SUPFAM" id="SSF50156">
    <property type="entry name" value="PDZ domain-like"/>
    <property type="match status" value="1"/>
</dbReference>
<evidence type="ECO:0000259" key="12">
    <source>
        <dbReference type="PROSITE" id="PS50106"/>
    </source>
</evidence>
<evidence type="ECO:0000256" key="11">
    <source>
        <dbReference type="RuleBase" id="RU362031"/>
    </source>
</evidence>
<evidence type="ECO:0000256" key="7">
    <source>
        <dbReference type="ARBA" id="ARBA00022833"/>
    </source>
</evidence>
<dbReference type="InterPro" id="IPR004387">
    <property type="entry name" value="Pept_M50_Zn"/>
</dbReference>
<accession>A0A553WJA6</accession>
<evidence type="ECO:0000256" key="2">
    <source>
        <dbReference type="ARBA" id="ARBA00004141"/>
    </source>
</evidence>
<keyword evidence="10 11" id="KW-0472">Membrane</keyword>
<keyword evidence="11" id="KW-0479">Metal-binding</keyword>
<dbReference type="CDD" id="cd06163">
    <property type="entry name" value="S2P-M50_PDZ_RseP-like"/>
    <property type="match status" value="1"/>
</dbReference>
<dbReference type="GO" id="GO:0046872">
    <property type="term" value="F:metal ion binding"/>
    <property type="evidence" value="ECO:0007669"/>
    <property type="project" value="UniProtKB-KW"/>
</dbReference>
<dbReference type="Gene3D" id="2.30.42.10">
    <property type="match status" value="1"/>
</dbReference>
<keyword evidence="4 13" id="KW-0645">Protease</keyword>
<keyword evidence="9 11" id="KW-0482">Metalloprotease</keyword>
<comment type="cofactor">
    <cofactor evidence="1 11">
        <name>Zn(2+)</name>
        <dbReference type="ChEBI" id="CHEBI:29105"/>
    </cofactor>
</comment>
<feature type="domain" description="PDZ" evidence="12">
    <location>
        <begin position="136"/>
        <end position="199"/>
    </location>
</feature>
<evidence type="ECO:0000256" key="4">
    <source>
        <dbReference type="ARBA" id="ARBA00022670"/>
    </source>
</evidence>
<dbReference type="PANTHER" id="PTHR42837">
    <property type="entry name" value="REGULATOR OF SIGMA-E PROTEASE RSEP"/>
    <property type="match status" value="1"/>
</dbReference>
<dbReference type="AlphaFoldDB" id="A0A553WJA6"/>
<proteinExistence type="inferred from homology"/>
<keyword evidence="7 11" id="KW-0862">Zinc</keyword>
<dbReference type="InterPro" id="IPR036034">
    <property type="entry name" value="PDZ_sf"/>
</dbReference>
<organism evidence="13 14">
    <name type="scientific">Sphingorhabdus contaminans</name>
    <dbReference type="NCBI Taxonomy" id="1343899"/>
    <lineage>
        <taxon>Bacteria</taxon>
        <taxon>Pseudomonadati</taxon>
        <taxon>Pseudomonadota</taxon>
        <taxon>Alphaproteobacteria</taxon>
        <taxon>Sphingomonadales</taxon>
        <taxon>Sphingomonadaceae</taxon>
        <taxon>Sphingorhabdus</taxon>
    </lineage>
</organism>
<dbReference type="InterPro" id="IPR041489">
    <property type="entry name" value="PDZ_6"/>
</dbReference>
<dbReference type="InterPro" id="IPR008915">
    <property type="entry name" value="Peptidase_M50"/>
</dbReference>
<dbReference type="NCBIfam" id="TIGR00054">
    <property type="entry name" value="RIP metalloprotease RseP"/>
    <property type="match status" value="1"/>
</dbReference>
<gene>
    <name evidence="13" type="primary">rseP</name>
    <name evidence="13" type="ORF">FOM92_05120</name>
</gene>
<dbReference type="Pfam" id="PF17820">
    <property type="entry name" value="PDZ_6"/>
    <property type="match status" value="1"/>
</dbReference>
<evidence type="ECO:0000256" key="8">
    <source>
        <dbReference type="ARBA" id="ARBA00022989"/>
    </source>
</evidence>
<dbReference type="RefSeq" id="WP_143775706.1">
    <property type="nucleotide sequence ID" value="NZ_VKKU01000001.1"/>
</dbReference>
<dbReference type="PANTHER" id="PTHR42837:SF2">
    <property type="entry name" value="MEMBRANE METALLOPROTEASE ARASP2, CHLOROPLASTIC-RELATED"/>
    <property type="match status" value="1"/>
</dbReference>
<feature type="transmembrane region" description="Helical" evidence="11">
    <location>
        <begin position="288"/>
        <end position="307"/>
    </location>
</feature>